<proteinExistence type="predicted"/>
<dbReference type="EMBL" id="VIFY01000004">
    <property type="protein sequence ID" value="TQB77074.1"/>
    <property type="molecule type" value="Genomic_DNA"/>
</dbReference>
<name>A0A507R533_MONPU</name>
<sequence>MDVAAAQEESMKTRRVPDLLMTPEIEIEINNWHATGVSPFPELVHCPRSSWYGLSRSDLRLVHHIIGLSFDLYRRGFSNCTPWAQRLPNFLTFALSNDFVLHSILALSAFHLSWTTGNQDTKHLAYHHRGIAIKGLQGAIGSFSNKNCEAILAASILLSQLWASLQQGLSTVLNAMHPSWKQESDIARFLETQQVLRSINSAISNGYRRFPEGDLAHLDQTITGLENVQSRVSHNHEYYTRIEELLEFLRQLRKDLPMQSPEQIFGRIQPLIQWLFWLPPAILRGGDTDISGLAILAQFFGVGVELDSLFSDMGIAYLGALSVGPIEDIFRIVAVRNSMDPFNAEFQLALSLLDLPRHILARYKDRLHWSPRPTIDHSHTSPPPPYRSSPHGFSLAASSSSPTSPQYSAYTSPVHSPPAVPMTTSPFEMAPNYVTVPASHAHYPHMPQVLSDIREPRTVLSHFSNPSASHLPAFTSTYADGMWSRTTQRTDGAPLGLNLELYNGSHPFNAGGLVAPGLCWS</sequence>
<comment type="caution">
    <text evidence="2">The sequence shown here is derived from an EMBL/GenBank/DDBJ whole genome shotgun (WGS) entry which is preliminary data.</text>
</comment>
<dbReference type="PANTHER" id="PTHR47657">
    <property type="entry name" value="STEROL REGULATORY ELEMENT-BINDING PROTEIN ECM22"/>
    <property type="match status" value="1"/>
</dbReference>
<evidence type="ECO:0000313" key="2">
    <source>
        <dbReference type="EMBL" id="TQB77074.1"/>
    </source>
</evidence>
<accession>A0A507R533</accession>
<dbReference type="GO" id="GO:0000981">
    <property type="term" value="F:DNA-binding transcription factor activity, RNA polymerase II-specific"/>
    <property type="evidence" value="ECO:0007669"/>
    <property type="project" value="TreeGrafter"/>
</dbReference>
<protein>
    <recommendedName>
        <fullName evidence="4">Transcription factor domain-containing protein</fullName>
    </recommendedName>
</protein>
<gene>
    <name evidence="2" type="ORF">MPDQ_005559</name>
</gene>
<feature type="region of interest" description="Disordered" evidence="1">
    <location>
        <begin position="372"/>
        <end position="415"/>
    </location>
</feature>
<dbReference type="InterPro" id="IPR021858">
    <property type="entry name" value="Fun_TF"/>
</dbReference>
<dbReference type="AlphaFoldDB" id="A0A507R533"/>
<evidence type="ECO:0000313" key="3">
    <source>
        <dbReference type="Proteomes" id="UP000319663"/>
    </source>
</evidence>
<dbReference type="PANTHER" id="PTHR47657:SF12">
    <property type="entry name" value="ZN(II)2CYS6 TRANSCRIPTION FACTOR (EUROFUNG)"/>
    <property type="match status" value="1"/>
</dbReference>
<dbReference type="Pfam" id="PF11951">
    <property type="entry name" value="Fungal_trans_2"/>
    <property type="match status" value="1"/>
</dbReference>
<evidence type="ECO:0008006" key="4">
    <source>
        <dbReference type="Google" id="ProtNLM"/>
    </source>
</evidence>
<dbReference type="Proteomes" id="UP000319663">
    <property type="component" value="Unassembled WGS sequence"/>
</dbReference>
<reference evidence="2 3" key="1">
    <citation type="submission" date="2019-06" db="EMBL/GenBank/DDBJ databases">
        <title>Wine fermentation using esterase from Monascus purpureus.</title>
        <authorList>
            <person name="Geng C."/>
            <person name="Zhang Y."/>
        </authorList>
    </citation>
    <scope>NUCLEOTIDE SEQUENCE [LARGE SCALE GENOMIC DNA]</scope>
    <source>
        <strain evidence="2">HQ1</strain>
    </source>
</reference>
<organism evidence="2 3">
    <name type="scientific">Monascus purpureus</name>
    <name type="common">Red mold</name>
    <name type="synonym">Monascus anka</name>
    <dbReference type="NCBI Taxonomy" id="5098"/>
    <lineage>
        <taxon>Eukaryota</taxon>
        <taxon>Fungi</taxon>
        <taxon>Dikarya</taxon>
        <taxon>Ascomycota</taxon>
        <taxon>Pezizomycotina</taxon>
        <taxon>Eurotiomycetes</taxon>
        <taxon>Eurotiomycetidae</taxon>
        <taxon>Eurotiales</taxon>
        <taxon>Aspergillaceae</taxon>
        <taxon>Monascus</taxon>
    </lineage>
</organism>
<feature type="compositionally biased region" description="Low complexity" evidence="1">
    <location>
        <begin position="388"/>
        <end position="413"/>
    </location>
</feature>
<keyword evidence="3" id="KW-1185">Reference proteome</keyword>
<dbReference type="InterPro" id="IPR052400">
    <property type="entry name" value="Zn2-C6_fungal_TF"/>
</dbReference>
<evidence type="ECO:0000256" key="1">
    <source>
        <dbReference type="SAM" id="MobiDB-lite"/>
    </source>
</evidence>
<dbReference type="STRING" id="5098.A0A507R533"/>